<dbReference type="RefSeq" id="XP_064668966.1">
    <property type="nucleotide sequence ID" value="XM_064817849.1"/>
</dbReference>
<dbReference type="GO" id="GO:0004672">
    <property type="term" value="F:protein kinase activity"/>
    <property type="evidence" value="ECO:0007669"/>
    <property type="project" value="InterPro"/>
</dbReference>
<dbReference type="EMBL" id="MU853346">
    <property type="protein sequence ID" value="KAK4111396.1"/>
    <property type="molecule type" value="Genomic_DNA"/>
</dbReference>
<proteinExistence type="predicted"/>
<evidence type="ECO:0000313" key="3">
    <source>
        <dbReference type="Proteomes" id="UP001302812"/>
    </source>
</evidence>
<keyword evidence="3" id="KW-1185">Reference proteome</keyword>
<dbReference type="GO" id="GO:0005524">
    <property type="term" value="F:ATP binding"/>
    <property type="evidence" value="ECO:0007669"/>
    <property type="project" value="InterPro"/>
</dbReference>
<dbReference type="InterPro" id="IPR000719">
    <property type="entry name" value="Prot_kinase_dom"/>
</dbReference>
<dbReference type="InterPro" id="IPR011009">
    <property type="entry name" value="Kinase-like_dom_sf"/>
</dbReference>
<name>A0AAN6YQ36_9PEZI</name>
<dbReference type="PROSITE" id="PS50011">
    <property type="entry name" value="PROTEIN_KINASE_DOM"/>
    <property type="match status" value="1"/>
</dbReference>
<gene>
    <name evidence="2" type="ORF">N656DRAFT_799239</name>
</gene>
<dbReference type="Proteomes" id="UP001302812">
    <property type="component" value="Unassembled WGS sequence"/>
</dbReference>
<dbReference type="GeneID" id="89941974"/>
<feature type="domain" description="Protein kinase" evidence="1">
    <location>
        <begin position="120"/>
        <end position="357"/>
    </location>
</feature>
<reference evidence="2" key="1">
    <citation type="journal article" date="2023" name="Mol. Phylogenet. Evol.">
        <title>Genome-scale phylogeny and comparative genomics of the fungal order Sordariales.</title>
        <authorList>
            <person name="Hensen N."/>
            <person name="Bonometti L."/>
            <person name="Westerberg I."/>
            <person name="Brannstrom I.O."/>
            <person name="Guillou S."/>
            <person name="Cros-Aarteil S."/>
            <person name="Calhoun S."/>
            <person name="Haridas S."/>
            <person name="Kuo A."/>
            <person name="Mondo S."/>
            <person name="Pangilinan J."/>
            <person name="Riley R."/>
            <person name="LaButti K."/>
            <person name="Andreopoulos B."/>
            <person name="Lipzen A."/>
            <person name="Chen C."/>
            <person name="Yan M."/>
            <person name="Daum C."/>
            <person name="Ng V."/>
            <person name="Clum A."/>
            <person name="Steindorff A."/>
            <person name="Ohm R.A."/>
            <person name="Martin F."/>
            <person name="Silar P."/>
            <person name="Natvig D.O."/>
            <person name="Lalanne C."/>
            <person name="Gautier V."/>
            <person name="Ament-Velasquez S.L."/>
            <person name="Kruys A."/>
            <person name="Hutchinson M.I."/>
            <person name="Powell A.J."/>
            <person name="Barry K."/>
            <person name="Miller A.N."/>
            <person name="Grigoriev I.V."/>
            <person name="Debuchy R."/>
            <person name="Gladieux P."/>
            <person name="Hiltunen Thoren M."/>
            <person name="Johannesson H."/>
        </authorList>
    </citation>
    <scope>NUCLEOTIDE SEQUENCE</scope>
    <source>
        <strain evidence="2">CBS 508.74</strain>
    </source>
</reference>
<dbReference type="SUPFAM" id="SSF56112">
    <property type="entry name" value="Protein kinase-like (PK-like)"/>
    <property type="match status" value="1"/>
</dbReference>
<dbReference type="Gene3D" id="1.10.510.10">
    <property type="entry name" value="Transferase(Phosphotransferase) domain 1"/>
    <property type="match status" value="1"/>
</dbReference>
<dbReference type="Pfam" id="PF00069">
    <property type="entry name" value="Pkinase"/>
    <property type="match status" value="1"/>
</dbReference>
<evidence type="ECO:0000259" key="1">
    <source>
        <dbReference type="PROSITE" id="PS50011"/>
    </source>
</evidence>
<protein>
    <recommendedName>
        <fullName evidence="1">Protein kinase domain-containing protein</fullName>
    </recommendedName>
</protein>
<comment type="caution">
    <text evidence="2">The sequence shown here is derived from an EMBL/GenBank/DDBJ whole genome shotgun (WGS) entry which is preliminary data.</text>
</comment>
<organism evidence="2 3">
    <name type="scientific">Canariomyces notabilis</name>
    <dbReference type="NCBI Taxonomy" id="2074819"/>
    <lineage>
        <taxon>Eukaryota</taxon>
        <taxon>Fungi</taxon>
        <taxon>Dikarya</taxon>
        <taxon>Ascomycota</taxon>
        <taxon>Pezizomycotina</taxon>
        <taxon>Sordariomycetes</taxon>
        <taxon>Sordariomycetidae</taxon>
        <taxon>Sordariales</taxon>
        <taxon>Chaetomiaceae</taxon>
        <taxon>Canariomyces</taxon>
    </lineage>
</organism>
<dbReference type="AlphaFoldDB" id="A0AAN6YQ36"/>
<accession>A0AAN6YQ36</accession>
<evidence type="ECO:0000313" key="2">
    <source>
        <dbReference type="EMBL" id="KAK4111396.1"/>
    </source>
</evidence>
<reference evidence="2" key="2">
    <citation type="submission" date="2023-05" db="EMBL/GenBank/DDBJ databases">
        <authorList>
            <consortium name="Lawrence Berkeley National Laboratory"/>
            <person name="Steindorff A."/>
            <person name="Hensen N."/>
            <person name="Bonometti L."/>
            <person name="Westerberg I."/>
            <person name="Brannstrom I.O."/>
            <person name="Guillou S."/>
            <person name="Cros-Aarteil S."/>
            <person name="Calhoun S."/>
            <person name="Haridas S."/>
            <person name="Kuo A."/>
            <person name="Mondo S."/>
            <person name="Pangilinan J."/>
            <person name="Riley R."/>
            <person name="Labutti K."/>
            <person name="Andreopoulos B."/>
            <person name="Lipzen A."/>
            <person name="Chen C."/>
            <person name="Yanf M."/>
            <person name="Daum C."/>
            <person name="Ng V."/>
            <person name="Clum A."/>
            <person name="Ohm R."/>
            <person name="Martin F."/>
            <person name="Silar P."/>
            <person name="Natvig D."/>
            <person name="Lalanne C."/>
            <person name="Gautier V."/>
            <person name="Ament-Velasquez S.L."/>
            <person name="Kruys A."/>
            <person name="Hutchinson M.I."/>
            <person name="Powell A.J."/>
            <person name="Barry K."/>
            <person name="Miller A.N."/>
            <person name="Grigoriev I.V."/>
            <person name="Debuchy R."/>
            <person name="Gladieux P."/>
            <person name="Thoren M.H."/>
            <person name="Johannesson H."/>
        </authorList>
    </citation>
    <scope>NUCLEOTIDE SEQUENCE</scope>
    <source>
        <strain evidence="2">CBS 508.74</strain>
    </source>
</reference>
<sequence>MRVNTTKVEKATGLPGEQPGIHSLLLCKCCRRWNGKAFYIHVFASQFVDSPKTKEKWLSYLEILRTGEDASVVDTTLIYEEDIFDWVAQPFEPLFAKLAPASEPGTKMTLEKWLWPDAFYLVLDVVGEERIPRLVEGKDPPYHKVTAWIDDEVVDDVETWTSLYDPAGIVLSSDDPEAAFFDRPRRVLIDNETTACFFKECVSGAQTINELEAYRKIAASNLDAKLHICRLHGVVADLKYGAFYGLLLTYIDSKPCSLRYHVDPTEPDVSLRAKWANQVEAAVSALHAAGIVWGDVKAENVLVDKDDNAWIIDFGGGYTRGWVDQQLAGTVEGDVAGLAKLREFIFQDENQHPWWLE</sequence>